<organism evidence="4 6">
    <name type="scientific">Macrostomum lignano</name>
    <dbReference type="NCBI Taxonomy" id="282301"/>
    <lineage>
        <taxon>Eukaryota</taxon>
        <taxon>Metazoa</taxon>
        <taxon>Spiralia</taxon>
        <taxon>Lophotrochozoa</taxon>
        <taxon>Platyhelminthes</taxon>
        <taxon>Rhabditophora</taxon>
        <taxon>Macrostomorpha</taxon>
        <taxon>Macrostomida</taxon>
        <taxon>Macrostomidae</taxon>
        <taxon>Macrostomum</taxon>
    </lineage>
</organism>
<sequence length="614" mass="71279">MLSPHTKRNLSRTSRQTRPGNRSTLVIQGRSNGSERKLHFLRVGNSDKSTIMAVRRTHEADEDFDIAALHNAEGAMSQEEIVDEILQAIYSDPRFKQKYALSSLFLIGAGAFGSVFRVVSNATGSAANPKYNEDYVKYLQKMKKSTKNTRGALMDSYRDEHCLDLVAVKFEPLTPEDVENNSVGKINLIREFYLLQELFGNQDNRYAMVGFPLPIDFSYVGNRRITKDLGKVIVYDPYGVQCSFKETYLEKFNIFGLREDDITDRTYFAMELLGPNLDDWKEFFAAKHSHEGRIFYSVQTTLKLMDQFLCRLLIMHRKNMVHLDLKPDNLCLGIGKMTNTVYLLDYGLSKICSENKPDITMGSRRYMSVAVLNLEPANYMMDIETWFYILIVLLTDYIPWSDEALSCQLGKNEKEGGAREEKLLQLVAQTKKQFWGDEGYWDKSLIQKVIDKIEGFHKVDVPDIGRIIMDIYEHIKRMRLDFYKLAYTRMNSEIRDEESDLFKRYKTLRKLLLYPYDCDFTGKGTCFAGDKDMQRRQEERRAKHSMLIYAEDGRNWHWDWDVWYAEDYLVEDASAHNSAGAGRRKAPPRPRHVSDRYAVSEVIDHGVLRVKPRN</sequence>
<dbReference type="SUPFAM" id="SSF56112">
    <property type="entry name" value="Protein kinase-like (PK-like)"/>
    <property type="match status" value="1"/>
</dbReference>
<evidence type="ECO:0000256" key="2">
    <source>
        <dbReference type="SAM" id="MobiDB-lite"/>
    </source>
</evidence>
<evidence type="ECO:0000313" key="5">
    <source>
        <dbReference type="WBParaSite" id="maker-uti_cns_0002724-snap-gene-0.3-mRNA-1"/>
    </source>
</evidence>
<name>A0A1I8H195_9PLAT</name>
<keyword evidence="4" id="KW-1185">Reference proteome</keyword>
<feature type="compositionally biased region" description="Basic residues" evidence="2">
    <location>
        <begin position="1"/>
        <end position="10"/>
    </location>
</feature>
<evidence type="ECO:0000313" key="4">
    <source>
        <dbReference type="Proteomes" id="UP000095280"/>
    </source>
</evidence>
<dbReference type="STRING" id="282301.A0A1I8H195"/>
<dbReference type="AlphaFoldDB" id="A0A1I8H195"/>
<evidence type="ECO:0000313" key="6">
    <source>
        <dbReference type="WBParaSite" id="maker-uti_cns_0003923-snap-gene-0.4-mRNA-1"/>
    </source>
</evidence>
<dbReference type="EC" id="2.7.11.1" evidence="1"/>
<dbReference type="InterPro" id="IPR000719">
    <property type="entry name" value="Prot_kinase_dom"/>
</dbReference>
<dbReference type="Gene3D" id="1.10.510.10">
    <property type="entry name" value="Transferase(Phosphotransferase) domain 1"/>
    <property type="match status" value="1"/>
</dbReference>
<dbReference type="InterPro" id="IPR011009">
    <property type="entry name" value="Kinase-like_dom_sf"/>
</dbReference>
<dbReference type="OrthoDB" id="2687620at2759"/>
<proteinExistence type="predicted"/>
<dbReference type="PROSITE" id="PS50011">
    <property type="entry name" value="PROTEIN_KINASE_DOM"/>
    <property type="match status" value="1"/>
</dbReference>
<dbReference type="PROSITE" id="PS00108">
    <property type="entry name" value="PROTEIN_KINASE_ST"/>
    <property type="match status" value="1"/>
</dbReference>
<evidence type="ECO:0000256" key="1">
    <source>
        <dbReference type="ARBA" id="ARBA00012513"/>
    </source>
</evidence>
<dbReference type="Pfam" id="PF00069">
    <property type="entry name" value="Pkinase"/>
    <property type="match status" value="1"/>
</dbReference>
<evidence type="ECO:0000259" key="3">
    <source>
        <dbReference type="PROSITE" id="PS50011"/>
    </source>
</evidence>
<dbReference type="InterPro" id="IPR008271">
    <property type="entry name" value="Ser/Thr_kinase_AS"/>
</dbReference>
<dbReference type="Proteomes" id="UP000095280">
    <property type="component" value="Unplaced"/>
</dbReference>
<dbReference type="GO" id="GO:0004674">
    <property type="term" value="F:protein serine/threonine kinase activity"/>
    <property type="evidence" value="ECO:0007669"/>
    <property type="project" value="UniProtKB-EC"/>
</dbReference>
<dbReference type="GO" id="GO:0005524">
    <property type="term" value="F:ATP binding"/>
    <property type="evidence" value="ECO:0007669"/>
    <property type="project" value="InterPro"/>
</dbReference>
<dbReference type="InterPro" id="IPR050235">
    <property type="entry name" value="CK1_Ser-Thr_kinase"/>
</dbReference>
<feature type="domain" description="Protein kinase" evidence="3">
    <location>
        <begin position="101"/>
        <end position="494"/>
    </location>
</feature>
<accession>A0A1I8H195</accession>
<feature type="region of interest" description="Disordered" evidence="2">
    <location>
        <begin position="1"/>
        <end position="29"/>
    </location>
</feature>
<protein>
    <recommendedName>
        <fullName evidence="1">non-specific serine/threonine protein kinase</fullName>
        <ecNumber evidence="1">2.7.11.1</ecNumber>
    </recommendedName>
</protein>
<dbReference type="WBParaSite" id="maker-uti_cns_0002724-snap-gene-0.3-mRNA-1">
    <property type="protein sequence ID" value="maker-uti_cns_0002724-snap-gene-0.3-mRNA-1"/>
    <property type="gene ID" value="maker-uti_cns_0002724-snap-gene-0.3"/>
</dbReference>
<dbReference type="SMART" id="SM00220">
    <property type="entry name" value="S_TKc"/>
    <property type="match status" value="1"/>
</dbReference>
<dbReference type="PANTHER" id="PTHR11909">
    <property type="entry name" value="CASEIN KINASE-RELATED"/>
    <property type="match status" value="1"/>
</dbReference>
<feature type="compositionally biased region" description="Polar residues" evidence="2">
    <location>
        <begin position="11"/>
        <end position="29"/>
    </location>
</feature>
<dbReference type="WBParaSite" id="maker-uti_cns_0003923-snap-gene-0.4-mRNA-1">
    <property type="protein sequence ID" value="maker-uti_cns_0003923-snap-gene-0.4-mRNA-1"/>
    <property type="gene ID" value="maker-uti_cns_0003923-snap-gene-0.4"/>
</dbReference>
<dbReference type="WBParaSite" id="maker-uti_cns_0046819-snap-gene-0.5-mRNA-1">
    <property type="protein sequence ID" value="maker-uti_cns_0046819-snap-gene-0.5-mRNA-1"/>
    <property type="gene ID" value="maker-uti_cns_0046819-snap-gene-0.5"/>
</dbReference>
<reference evidence="5 6" key="1">
    <citation type="submission" date="2016-11" db="UniProtKB">
        <authorList>
            <consortium name="WormBaseParasite"/>
        </authorList>
    </citation>
    <scope>IDENTIFICATION</scope>
</reference>